<evidence type="ECO:0000256" key="1">
    <source>
        <dbReference type="SAM" id="MobiDB-lite"/>
    </source>
</evidence>
<reference evidence="3" key="2">
    <citation type="journal article" date="2008" name="Nucleic Acids Res.">
        <title>The rice annotation project database (RAP-DB): 2008 update.</title>
        <authorList>
            <consortium name="The rice annotation project (RAP)"/>
        </authorList>
    </citation>
    <scope>GENOME REANNOTATION</scope>
    <source>
        <strain evidence="3">cv. Nipponbare</strain>
    </source>
</reference>
<dbReference type="AlphaFoldDB" id="Q7F9K6"/>
<proteinExistence type="predicted"/>
<feature type="compositionally biased region" description="Polar residues" evidence="1">
    <location>
        <begin position="220"/>
        <end position="230"/>
    </location>
</feature>
<protein>
    <submittedName>
        <fullName evidence="2">OSJNBa0022F16.5 protein</fullName>
    </submittedName>
</protein>
<evidence type="ECO:0000313" key="3">
    <source>
        <dbReference type="Proteomes" id="UP000000763"/>
    </source>
</evidence>
<reference evidence="3" key="1">
    <citation type="journal article" date="2005" name="Nature">
        <title>The map-based sequence of the rice genome.</title>
        <authorList>
            <consortium name="International rice genome sequencing project (IRGSP)"/>
            <person name="Matsumoto T."/>
            <person name="Wu J."/>
            <person name="Kanamori H."/>
            <person name="Katayose Y."/>
            <person name="Fujisawa M."/>
            <person name="Namiki N."/>
            <person name="Mizuno H."/>
            <person name="Yamamoto K."/>
            <person name="Antonio B.A."/>
            <person name="Baba T."/>
            <person name="Sakata K."/>
            <person name="Nagamura Y."/>
            <person name="Aoki H."/>
            <person name="Arikawa K."/>
            <person name="Arita K."/>
            <person name="Bito T."/>
            <person name="Chiden Y."/>
            <person name="Fujitsuka N."/>
            <person name="Fukunaka R."/>
            <person name="Hamada M."/>
            <person name="Harada C."/>
            <person name="Hayashi A."/>
            <person name="Hijishita S."/>
            <person name="Honda M."/>
            <person name="Hosokawa S."/>
            <person name="Ichikawa Y."/>
            <person name="Idonuma A."/>
            <person name="Iijima M."/>
            <person name="Ikeda M."/>
            <person name="Ikeno M."/>
            <person name="Ito K."/>
            <person name="Ito S."/>
            <person name="Ito T."/>
            <person name="Ito Y."/>
            <person name="Ito Y."/>
            <person name="Iwabuchi A."/>
            <person name="Kamiya K."/>
            <person name="Karasawa W."/>
            <person name="Kurita K."/>
            <person name="Katagiri S."/>
            <person name="Kikuta A."/>
            <person name="Kobayashi H."/>
            <person name="Kobayashi N."/>
            <person name="Machita K."/>
            <person name="Maehara T."/>
            <person name="Masukawa M."/>
            <person name="Mizubayashi T."/>
            <person name="Mukai Y."/>
            <person name="Nagasaki H."/>
            <person name="Nagata Y."/>
            <person name="Naito S."/>
            <person name="Nakashima M."/>
            <person name="Nakama Y."/>
            <person name="Nakamichi Y."/>
            <person name="Nakamura M."/>
            <person name="Meguro A."/>
            <person name="Negishi M."/>
            <person name="Ohta I."/>
            <person name="Ohta T."/>
            <person name="Okamoto M."/>
            <person name="Ono N."/>
            <person name="Saji S."/>
            <person name="Sakaguchi M."/>
            <person name="Sakai K."/>
            <person name="Shibata M."/>
            <person name="Shimokawa T."/>
            <person name="Song J."/>
            <person name="Takazaki Y."/>
            <person name="Terasawa K."/>
            <person name="Tsugane M."/>
            <person name="Tsuji K."/>
            <person name="Ueda S."/>
            <person name="Waki K."/>
            <person name="Yamagata H."/>
            <person name="Yamamoto M."/>
            <person name="Yamamoto S."/>
            <person name="Yamane H."/>
            <person name="Yoshiki S."/>
            <person name="Yoshihara R."/>
            <person name="Yukawa K."/>
            <person name="Zhong H."/>
            <person name="Yano M."/>
            <person name="Yuan Q."/>
            <person name="Ouyang S."/>
            <person name="Liu J."/>
            <person name="Jones K.M."/>
            <person name="Gansberger K."/>
            <person name="Moffat K."/>
            <person name="Hill J."/>
            <person name="Bera J."/>
            <person name="Fadrosh D."/>
            <person name="Jin S."/>
            <person name="Johri S."/>
            <person name="Kim M."/>
            <person name="Overton L."/>
            <person name="Reardon M."/>
            <person name="Tsitrin T."/>
            <person name="Vuong H."/>
            <person name="Weaver B."/>
            <person name="Ciecko A."/>
            <person name="Tallon L."/>
            <person name="Jackson J."/>
            <person name="Pai G."/>
            <person name="Aken S.V."/>
            <person name="Utterback T."/>
            <person name="Reidmuller S."/>
            <person name="Feldblyum T."/>
            <person name="Hsiao J."/>
            <person name="Zismann V."/>
            <person name="Iobst S."/>
            <person name="de Vazeille A.R."/>
            <person name="Buell C.R."/>
            <person name="Ying K."/>
            <person name="Li Y."/>
            <person name="Lu T."/>
            <person name="Huang Y."/>
            <person name="Zhao Q."/>
            <person name="Feng Q."/>
            <person name="Zhang L."/>
            <person name="Zhu J."/>
            <person name="Weng Q."/>
            <person name="Mu J."/>
            <person name="Lu Y."/>
            <person name="Fan D."/>
            <person name="Liu Y."/>
            <person name="Guan J."/>
            <person name="Zhang Y."/>
            <person name="Yu S."/>
            <person name="Liu X."/>
            <person name="Zhang Y."/>
            <person name="Hong G."/>
            <person name="Han B."/>
            <person name="Choisne N."/>
            <person name="Demange N."/>
            <person name="Orjeda G."/>
            <person name="Samain S."/>
            <person name="Cattolico L."/>
            <person name="Pelletier E."/>
            <person name="Couloux A."/>
            <person name="Segurens B."/>
            <person name="Wincker P."/>
            <person name="D'Hont A."/>
            <person name="Scarpelli C."/>
            <person name="Weissenbach J."/>
            <person name="Salanoubat M."/>
            <person name="Quetier F."/>
            <person name="Yu Y."/>
            <person name="Kim H.R."/>
            <person name="Rambo T."/>
            <person name="Currie J."/>
            <person name="Collura K."/>
            <person name="Luo M."/>
            <person name="Yang T."/>
            <person name="Ammiraju J.S.S."/>
            <person name="Engler F."/>
            <person name="Soderlund C."/>
            <person name="Wing R.A."/>
            <person name="Palmer L.E."/>
            <person name="de la Bastide M."/>
            <person name="Spiegel L."/>
            <person name="Nascimento L."/>
            <person name="Zutavern T."/>
            <person name="O'Shaughnessy A."/>
            <person name="Dike S."/>
            <person name="Dedhia N."/>
            <person name="Preston R."/>
            <person name="Balija V."/>
            <person name="McCombie W.R."/>
            <person name="Chow T."/>
            <person name="Chen H."/>
            <person name="Chung M."/>
            <person name="Chen C."/>
            <person name="Shaw J."/>
            <person name="Wu H."/>
            <person name="Hsiao K."/>
            <person name="Chao Y."/>
            <person name="Chu M."/>
            <person name="Cheng C."/>
            <person name="Hour A."/>
            <person name="Lee P."/>
            <person name="Lin S."/>
            <person name="Lin Y."/>
            <person name="Liou J."/>
            <person name="Liu S."/>
            <person name="Hsing Y."/>
            <person name="Raghuvanshi S."/>
            <person name="Mohanty A."/>
            <person name="Bharti A.K."/>
            <person name="Gaur A."/>
            <person name="Gupta V."/>
            <person name="Kumar D."/>
            <person name="Ravi V."/>
            <person name="Vij S."/>
            <person name="Kapur A."/>
            <person name="Khurana P."/>
            <person name="Khurana P."/>
            <person name="Khurana J.P."/>
            <person name="Tyagi A.K."/>
            <person name="Gaikwad K."/>
            <person name="Singh A."/>
            <person name="Dalal V."/>
            <person name="Srivastava S."/>
            <person name="Dixit A."/>
            <person name="Pal A.K."/>
            <person name="Ghazi I.A."/>
            <person name="Yadav M."/>
            <person name="Pandit A."/>
            <person name="Bhargava A."/>
            <person name="Sureshbabu K."/>
            <person name="Batra K."/>
            <person name="Sharma T.R."/>
            <person name="Mohapatra T."/>
            <person name="Singh N.K."/>
            <person name="Messing J."/>
            <person name="Nelson A.B."/>
            <person name="Fuks G."/>
            <person name="Kavchok S."/>
            <person name="Keizer G."/>
            <person name="Linton E."/>
            <person name="Llaca V."/>
            <person name="Song R."/>
            <person name="Tanyolac B."/>
            <person name="Young S."/>
            <person name="Ho-Il K."/>
            <person name="Hahn J.H."/>
            <person name="Sangsakoo G."/>
            <person name="Vanavichit A."/>
            <person name="de Mattos Luiz.A.T."/>
            <person name="Zimmer P.D."/>
            <person name="Malone G."/>
            <person name="Dellagostin O."/>
            <person name="de Oliveira A.C."/>
            <person name="Bevan M."/>
            <person name="Bancroft I."/>
            <person name="Minx P."/>
            <person name="Cordum H."/>
            <person name="Wilson R."/>
            <person name="Cheng Z."/>
            <person name="Jin W."/>
            <person name="Jiang J."/>
            <person name="Leong S.A."/>
            <person name="Iwama H."/>
            <person name="Gojobori T."/>
            <person name="Itoh T."/>
            <person name="Niimura Y."/>
            <person name="Fujii Y."/>
            <person name="Habara T."/>
            <person name="Sakai H."/>
            <person name="Sato Y."/>
            <person name="Wilson G."/>
            <person name="Kumar K."/>
            <person name="McCouch S."/>
            <person name="Juretic N."/>
            <person name="Hoen D."/>
            <person name="Wright S."/>
            <person name="Bruskiewich R."/>
            <person name="Bureau T."/>
            <person name="Miyao A."/>
            <person name="Hirochika H."/>
            <person name="Nishikawa T."/>
            <person name="Kadowaki K."/>
            <person name="Sugiura M."/>
            <person name="Burr B."/>
            <person name="Sasaki T."/>
        </authorList>
    </citation>
    <scope>NUCLEOTIDE SEQUENCE [LARGE SCALE GENOMIC DNA]</scope>
    <source>
        <strain evidence="3">cv. Nipponbare</strain>
    </source>
</reference>
<dbReference type="EMBL" id="AL731581">
    <property type="protein sequence ID" value="CAE05381.1"/>
    <property type="molecule type" value="Genomic_DNA"/>
</dbReference>
<feature type="region of interest" description="Disordered" evidence="1">
    <location>
        <begin position="216"/>
        <end position="271"/>
    </location>
</feature>
<accession>Q7F9K6</accession>
<organism evidence="2 3">
    <name type="scientific">Oryza sativa subsp. japonica</name>
    <name type="common">Rice</name>
    <dbReference type="NCBI Taxonomy" id="39947"/>
    <lineage>
        <taxon>Eukaryota</taxon>
        <taxon>Viridiplantae</taxon>
        <taxon>Streptophyta</taxon>
        <taxon>Embryophyta</taxon>
        <taxon>Tracheophyta</taxon>
        <taxon>Spermatophyta</taxon>
        <taxon>Magnoliopsida</taxon>
        <taxon>Liliopsida</taxon>
        <taxon>Poales</taxon>
        <taxon>Poaceae</taxon>
        <taxon>BOP clade</taxon>
        <taxon>Oryzoideae</taxon>
        <taxon>Oryzeae</taxon>
        <taxon>Oryzinae</taxon>
        <taxon>Oryza</taxon>
        <taxon>Oryza sativa</taxon>
    </lineage>
</organism>
<sequence>MRNLAKKDEPCLKHAINIHVRLDDHGDRKTPEAKPLRLVIFGGIVFGEVGVVDVEPFLHRIAVPLCHRHKDRPCIRALWPKHEVYTAKNSLLWPRQSVVVLGRHAHHEQGGEELRGHLALRKDAGEDKLGQVGLLDKKLAKVARPTIAEAARVFARRSGLSRLARSHRIRDERGGEDRRRKARAGMIGLKARESDSGKNEKWGGVIATWDEGCIARSHDGSTPTQPQPDTCQMVDGTVNSHRAGPHSGRLEPRKTKRPTEPDTVHFQFQTT</sequence>
<evidence type="ECO:0000313" key="2">
    <source>
        <dbReference type="EMBL" id="CAE05381.1"/>
    </source>
</evidence>
<feature type="compositionally biased region" description="Basic and acidic residues" evidence="1">
    <location>
        <begin position="248"/>
        <end position="263"/>
    </location>
</feature>
<gene>
    <name evidence="2" type="primary">OSJNBa0022F16.5</name>
</gene>
<name>Q7F9K6_ORYSJ</name>
<dbReference type="Proteomes" id="UP000000763">
    <property type="component" value="Chromosome 4"/>
</dbReference>